<protein>
    <submittedName>
        <fullName evidence="3">Uncharacterized protein</fullName>
    </submittedName>
</protein>
<evidence type="ECO:0000313" key="2">
    <source>
        <dbReference type="EMBL" id="KAB2065110.1"/>
    </source>
</evidence>
<accession>A0A2P5YTF1</accession>
<dbReference type="Proteomes" id="UP000327439">
    <property type="component" value="Chromosome A09"/>
</dbReference>
<keyword evidence="5" id="KW-1185">Reference proteome</keyword>
<name>A0A2P5YTF1_GOSBA</name>
<reference evidence="2 5" key="2">
    <citation type="submission" date="2019-06" db="EMBL/GenBank/DDBJ databases">
        <title>WGS assembly of Gossypium barbadense.</title>
        <authorList>
            <person name="Chen Z.J."/>
            <person name="Sreedasyam A."/>
            <person name="Ando A."/>
            <person name="Song Q."/>
            <person name="De L."/>
            <person name="Hulse-Kemp A."/>
            <person name="Ding M."/>
            <person name="Ye W."/>
            <person name="Kirkbride R."/>
            <person name="Jenkins J."/>
            <person name="Plott C."/>
            <person name="Lovell J."/>
            <person name="Lin Y.-M."/>
            <person name="Vaughn R."/>
            <person name="Liu B."/>
            <person name="Li W."/>
            <person name="Simpson S."/>
            <person name="Scheffler B."/>
            <person name="Saski C."/>
            <person name="Grover C."/>
            <person name="Hu G."/>
            <person name="Conover J."/>
            <person name="Carlson J."/>
            <person name="Shu S."/>
            <person name="Boston L."/>
            <person name="Williams M."/>
            <person name="Peterson D."/>
            <person name="Mcgee K."/>
            <person name="Jones D."/>
            <person name="Wendel J."/>
            <person name="Stelly D."/>
            <person name="Grimwood J."/>
            <person name="Schmutz J."/>
        </authorList>
    </citation>
    <scope>NUCLEOTIDE SEQUENCE [LARGE SCALE GENOMIC DNA]</scope>
    <source>
        <strain evidence="2">1400233.01</strain>
    </source>
</reference>
<dbReference type="Proteomes" id="UP000239757">
    <property type="component" value="Unassembled WGS sequence"/>
</dbReference>
<evidence type="ECO:0000256" key="1">
    <source>
        <dbReference type="SAM" id="MobiDB-lite"/>
    </source>
</evidence>
<dbReference type="OrthoDB" id="660385at2759"/>
<gene>
    <name evidence="2" type="ORF">ES319_A09G068200v1</name>
    <name evidence="3" type="ORF">GOBAR_AA01727</name>
</gene>
<dbReference type="Pfam" id="PF12023">
    <property type="entry name" value="DUF3511"/>
    <property type="match status" value="1"/>
</dbReference>
<dbReference type="PANTHER" id="PTHR33193:SF13">
    <property type="entry name" value="EXPRESSED PROTEIN"/>
    <property type="match status" value="1"/>
</dbReference>
<evidence type="ECO:0000313" key="5">
    <source>
        <dbReference type="Proteomes" id="UP000327439"/>
    </source>
</evidence>
<dbReference type="EMBL" id="CM018210">
    <property type="protein sequence ID" value="KAB2065110.1"/>
    <property type="molecule type" value="Genomic_DNA"/>
</dbReference>
<feature type="compositionally biased region" description="Polar residues" evidence="1">
    <location>
        <begin position="15"/>
        <end position="45"/>
    </location>
</feature>
<feature type="region of interest" description="Disordered" evidence="1">
    <location>
        <begin position="1"/>
        <end position="45"/>
    </location>
</feature>
<evidence type="ECO:0000313" key="4">
    <source>
        <dbReference type="Proteomes" id="UP000239757"/>
    </source>
</evidence>
<proteinExistence type="predicted"/>
<dbReference type="PANTHER" id="PTHR33193">
    <property type="entry name" value="DOMAIN PROTEIN, PUTATIVE (DUF3511)-RELATED"/>
    <property type="match status" value="1"/>
</dbReference>
<reference evidence="3 4" key="1">
    <citation type="submission" date="2015-01" db="EMBL/GenBank/DDBJ databases">
        <title>Genome of allotetraploid Gossypium barbadense reveals genomic plasticity and fiber elongation in cotton evolution.</title>
        <authorList>
            <person name="Chen X."/>
            <person name="Liu X."/>
            <person name="Zhao B."/>
            <person name="Zheng H."/>
            <person name="Hu Y."/>
            <person name="Lu G."/>
            <person name="Yang C."/>
            <person name="Chen J."/>
            <person name="Shan C."/>
            <person name="Zhang L."/>
            <person name="Zhou Y."/>
            <person name="Wang L."/>
            <person name="Guo W."/>
            <person name="Bai Y."/>
            <person name="Ruan J."/>
            <person name="Shangguan X."/>
            <person name="Mao Y."/>
            <person name="Jiang J."/>
            <person name="Zhu Y."/>
            <person name="Lei J."/>
            <person name="Kang H."/>
            <person name="Chen S."/>
            <person name="He X."/>
            <person name="Wang R."/>
            <person name="Wang Y."/>
            <person name="Chen J."/>
            <person name="Wang L."/>
            <person name="Yu S."/>
            <person name="Wang B."/>
            <person name="Wei J."/>
            <person name="Song S."/>
            <person name="Lu X."/>
            <person name="Gao Z."/>
            <person name="Gu W."/>
            <person name="Deng X."/>
            <person name="Ma D."/>
            <person name="Wang S."/>
            <person name="Liang W."/>
            <person name="Fang L."/>
            <person name="Cai C."/>
            <person name="Zhu X."/>
            <person name="Zhou B."/>
            <person name="Zhang Y."/>
            <person name="Chen Z."/>
            <person name="Xu S."/>
            <person name="Zhu R."/>
            <person name="Wang S."/>
            <person name="Zhang T."/>
            <person name="Zhao G."/>
        </authorList>
    </citation>
    <scope>NUCLEOTIDE SEQUENCE [LARGE SCALE GENOMIC DNA]</scope>
    <source>
        <strain evidence="4">cv. Xinhai21</strain>
        <tissue evidence="3">Leaf</tissue>
    </source>
</reference>
<organism evidence="3 4">
    <name type="scientific">Gossypium barbadense</name>
    <name type="common">Sea Island cotton</name>
    <name type="synonym">Hibiscus barbadensis</name>
    <dbReference type="NCBI Taxonomy" id="3634"/>
    <lineage>
        <taxon>Eukaryota</taxon>
        <taxon>Viridiplantae</taxon>
        <taxon>Streptophyta</taxon>
        <taxon>Embryophyta</taxon>
        <taxon>Tracheophyta</taxon>
        <taxon>Spermatophyta</taxon>
        <taxon>Magnoliopsida</taxon>
        <taxon>eudicotyledons</taxon>
        <taxon>Gunneridae</taxon>
        <taxon>Pentapetalae</taxon>
        <taxon>rosids</taxon>
        <taxon>malvids</taxon>
        <taxon>Malvales</taxon>
        <taxon>Malvaceae</taxon>
        <taxon>Malvoideae</taxon>
        <taxon>Gossypium</taxon>
    </lineage>
</organism>
<dbReference type="EMBL" id="KZ662806">
    <property type="protein sequence ID" value="PPS18852.1"/>
    <property type="molecule type" value="Genomic_DNA"/>
</dbReference>
<dbReference type="InterPro" id="IPR021899">
    <property type="entry name" value="DUF3511"/>
</dbReference>
<evidence type="ECO:0000313" key="3">
    <source>
        <dbReference type="EMBL" id="PPS18852.1"/>
    </source>
</evidence>
<dbReference type="AlphaFoldDB" id="A0A2P5YTF1"/>
<sequence length="112" mass="12763">MADFKGEMPGLKAANQPSHVRSSSASIAPATNQPSHVRSSSTPIQPMTIDINVEKYTRKYYNYNKSNMKLGVGDAERKRQRRMMKYNSYAVESRLMSGFRWMKNKCSELVHG</sequence>